<organism evidence="2 3">
    <name type="scientific">Pleurotus eryngii</name>
    <name type="common">Boletus of the steppes</name>
    <dbReference type="NCBI Taxonomy" id="5323"/>
    <lineage>
        <taxon>Eukaryota</taxon>
        <taxon>Fungi</taxon>
        <taxon>Dikarya</taxon>
        <taxon>Basidiomycota</taxon>
        <taxon>Agaricomycotina</taxon>
        <taxon>Agaricomycetes</taxon>
        <taxon>Agaricomycetidae</taxon>
        <taxon>Agaricales</taxon>
        <taxon>Pleurotineae</taxon>
        <taxon>Pleurotaceae</taxon>
        <taxon>Pleurotus</taxon>
    </lineage>
</organism>
<dbReference type="Proteomes" id="UP000807025">
    <property type="component" value="Unassembled WGS sequence"/>
</dbReference>
<dbReference type="AlphaFoldDB" id="A0A9P5ZTB5"/>
<evidence type="ECO:0000313" key="3">
    <source>
        <dbReference type="Proteomes" id="UP000807025"/>
    </source>
</evidence>
<dbReference type="EMBL" id="MU154579">
    <property type="protein sequence ID" value="KAF9493893.1"/>
    <property type="molecule type" value="Genomic_DNA"/>
</dbReference>
<dbReference type="Gene3D" id="3.80.10.10">
    <property type="entry name" value="Ribonuclease Inhibitor"/>
    <property type="match status" value="1"/>
</dbReference>
<dbReference type="InterPro" id="IPR032675">
    <property type="entry name" value="LRR_dom_sf"/>
</dbReference>
<evidence type="ECO:0000313" key="2">
    <source>
        <dbReference type="EMBL" id="KAF9493893.1"/>
    </source>
</evidence>
<dbReference type="SUPFAM" id="SSF52047">
    <property type="entry name" value="RNI-like"/>
    <property type="match status" value="1"/>
</dbReference>
<gene>
    <name evidence="2" type="ORF">BDN71DRAFT_1590718</name>
</gene>
<dbReference type="InterPro" id="IPR001810">
    <property type="entry name" value="F-box_dom"/>
</dbReference>
<dbReference type="SUPFAM" id="SSF81383">
    <property type="entry name" value="F-box domain"/>
    <property type="match status" value="1"/>
</dbReference>
<dbReference type="InterPro" id="IPR036047">
    <property type="entry name" value="F-box-like_dom_sf"/>
</dbReference>
<feature type="domain" description="F-box" evidence="1">
    <location>
        <begin position="38"/>
        <end position="89"/>
    </location>
</feature>
<reference evidence="2" key="1">
    <citation type="submission" date="2020-11" db="EMBL/GenBank/DDBJ databases">
        <authorList>
            <consortium name="DOE Joint Genome Institute"/>
            <person name="Ahrendt S."/>
            <person name="Riley R."/>
            <person name="Andreopoulos W."/>
            <person name="Labutti K."/>
            <person name="Pangilinan J."/>
            <person name="Ruiz-Duenas F.J."/>
            <person name="Barrasa J.M."/>
            <person name="Sanchez-Garcia M."/>
            <person name="Camarero S."/>
            <person name="Miyauchi S."/>
            <person name="Serrano A."/>
            <person name="Linde D."/>
            <person name="Babiker R."/>
            <person name="Drula E."/>
            <person name="Ayuso-Fernandez I."/>
            <person name="Pacheco R."/>
            <person name="Padilla G."/>
            <person name="Ferreira P."/>
            <person name="Barriuso J."/>
            <person name="Kellner H."/>
            <person name="Castanera R."/>
            <person name="Alfaro M."/>
            <person name="Ramirez L."/>
            <person name="Pisabarro A.G."/>
            <person name="Kuo A."/>
            <person name="Tritt A."/>
            <person name="Lipzen A."/>
            <person name="He G."/>
            <person name="Yan M."/>
            <person name="Ng V."/>
            <person name="Cullen D."/>
            <person name="Martin F."/>
            <person name="Rosso M.-N."/>
            <person name="Henrissat B."/>
            <person name="Hibbett D."/>
            <person name="Martinez A.T."/>
            <person name="Grigoriev I.V."/>
        </authorList>
    </citation>
    <scope>NUCLEOTIDE SEQUENCE</scope>
    <source>
        <strain evidence="2">ATCC 90797</strain>
    </source>
</reference>
<dbReference type="OrthoDB" id="2921962at2759"/>
<protein>
    <recommendedName>
        <fullName evidence="1">F-box domain-containing protein</fullName>
    </recommendedName>
</protein>
<keyword evidence="3" id="KW-1185">Reference proteome</keyword>
<comment type="caution">
    <text evidence="2">The sequence shown here is derived from an EMBL/GenBank/DDBJ whole genome shotgun (WGS) entry which is preliminary data.</text>
</comment>
<dbReference type="PROSITE" id="PS50181">
    <property type="entry name" value="FBOX"/>
    <property type="match status" value="1"/>
</dbReference>
<proteinExistence type="predicted"/>
<name>A0A9P5ZTB5_PLEER</name>
<sequence length="525" mass="58696">MSRFAHNIDASKAQCSIDEEIAVHEAAIIELKHQRNKHSCISRLPSEVIAQMFLLLKGMESHLTIRFVAEVCRQWREIVLASPRMWSSISDFSRADRALEWLKRSKSVPLQIYFHPRPSARLPNQVAEAVMMEIGRIQEFDICLSPSNILHFLRLNEAASAPLLEQIRLVSDSPGFSISPEILCRDMPSLRRLEFVNIRISSELSPFPNLESLKILPLESGIEATQLLSLLHSSPKLEEIEVHGVFQDSTIDVSKLPQIRHPNLSNIYIGANALGVSAILGHIECPLNAKITFENTDPHHGEPDLSGLVKICGRLAKTGSPPLDFVLLDGSVGGSVGGSFDGGFHLNVRGGDRTYIFLKLRVEERYYPMLGLAVCSALPVKHNSILMMEGFGEMTQTEWANAFRRRERVHTLHLVDINIGALMALMKPSSKDPPLSKLHTLYLSFCHLSSGRGSNDRSEFHIVKNLLEERKHLDIPITKVSIKDCTILKEDVDDLTELADIDWDYDDGGSPEEAFWTDSSSGSDM</sequence>
<evidence type="ECO:0000259" key="1">
    <source>
        <dbReference type="PROSITE" id="PS50181"/>
    </source>
</evidence>
<accession>A0A9P5ZTB5</accession>